<name>A0A7Z7MWS4_9PROT</name>
<evidence type="ECO:0000256" key="3">
    <source>
        <dbReference type="ARBA" id="ARBA00022741"/>
    </source>
</evidence>
<dbReference type="GO" id="GO:0098796">
    <property type="term" value="C:membrane protein complex"/>
    <property type="evidence" value="ECO:0007669"/>
    <property type="project" value="UniProtKB-ARBA"/>
</dbReference>
<evidence type="ECO:0000313" key="11">
    <source>
        <dbReference type="Proteomes" id="UP000242886"/>
    </source>
</evidence>
<evidence type="ECO:0000259" key="9">
    <source>
        <dbReference type="PROSITE" id="PS50893"/>
    </source>
</evidence>
<accession>A0A7Z7MWS4</accession>
<keyword evidence="6" id="KW-0046">Antibiotic resistance</keyword>
<dbReference type="PANTHER" id="PTHR24220:SF86">
    <property type="entry name" value="ABC TRANSPORTER ABCH.1"/>
    <property type="match status" value="1"/>
</dbReference>
<dbReference type="InterPro" id="IPR003439">
    <property type="entry name" value="ABC_transporter-like_ATP-bd"/>
</dbReference>
<dbReference type="FunFam" id="3.40.50.300:FF:000032">
    <property type="entry name" value="Export ABC transporter ATP-binding protein"/>
    <property type="match status" value="1"/>
</dbReference>
<dbReference type="Proteomes" id="UP000242886">
    <property type="component" value="Chromosome SDENCHOL"/>
</dbReference>
<dbReference type="GO" id="GO:0005524">
    <property type="term" value="F:ATP binding"/>
    <property type="evidence" value="ECO:0007669"/>
    <property type="project" value="UniProtKB-KW"/>
</dbReference>
<dbReference type="GO" id="GO:0005886">
    <property type="term" value="C:plasma membrane"/>
    <property type="evidence" value="ECO:0007669"/>
    <property type="project" value="TreeGrafter"/>
</dbReference>
<evidence type="ECO:0000256" key="2">
    <source>
        <dbReference type="ARBA" id="ARBA00022475"/>
    </source>
</evidence>
<dbReference type="GO" id="GO:0016887">
    <property type="term" value="F:ATP hydrolysis activity"/>
    <property type="evidence" value="ECO:0007669"/>
    <property type="project" value="InterPro"/>
</dbReference>
<dbReference type="InterPro" id="IPR015854">
    <property type="entry name" value="ABC_transpr_LolD-like"/>
</dbReference>
<dbReference type="PROSITE" id="PS00211">
    <property type="entry name" value="ABC_TRANSPORTER_1"/>
    <property type="match status" value="1"/>
</dbReference>
<dbReference type="InterPro" id="IPR017871">
    <property type="entry name" value="ABC_transporter-like_CS"/>
</dbReference>
<keyword evidence="1" id="KW-0813">Transport</keyword>
<evidence type="ECO:0000256" key="5">
    <source>
        <dbReference type="ARBA" id="ARBA00022989"/>
    </source>
</evidence>
<evidence type="ECO:0000256" key="4">
    <source>
        <dbReference type="ARBA" id="ARBA00022840"/>
    </source>
</evidence>
<keyword evidence="5" id="KW-1133">Transmembrane helix</keyword>
<dbReference type="PROSITE" id="PS50893">
    <property type="entry name" value="ABC_TRANSPORTER_2"/>
    <property type="match status" value="1"/>
</dbReference>
<keyword evidence="11" id="KW-1185">Reference proteome</keyword>
<evidence type="ECO:0000256" key="7">
    <source>
        <dbReference type="ARBA" id="ARBA00038388"/>
    </source>
</evidence>
<dbReference type="GO" id="GO:0046677">
    <property type="term" value="P:response to antibiotic"/>
    <property type="evidence" value="ECO:0007669"/>
    <property type="project" value="UniProtKB-KW"/>
</dbReference>
<dbReference type="InterPro" id="IPR003593">
    <property type="entry name" value="AAA+_ATPase"/>
</dbReference>
<evidence type="ECO:0000256" key="8">
    <source>
        <dbReference type="SAM" id="MobiDB-lite"/>
    </source>
</evidence>
<dbReference type="PANTHER" id="PTHR24220">
    <property type="entry name" value="IMPORT ATP-BINDING PROTEIN"/>
    <property type="match status" value="1"/>
</dbReference>
<dbReference type="RefSeq" id="WP_154717271.1">
    <property type="nucleotide sequence ID" value="NZ_LT837803.1"/>
</dbReference>
<dbReference type="SUPFAM" id="SSF52540">
    <property type="entry name" value="P-loop containing nucleoside triphosphate hydrolases"/>
    <property type="match status" value="1"/>
</dbReference>
<sequence>MTSPLIELKGIERVFYLGDSKVNALRELNVSIDAGEYVAVMGPSGSGKSTLLNLLGLLDRPDAGTYRLEGRDVTTLSAEEQARVRSERIGFVFQSFHLVPRLTAAENIALPMTLAGIPPKERSLRVAQALKDYGLDDRGHHRPNELSGGQRQRVAIARALVMKPAVILADEPTGNLDRATGEEVMRLLEELNSRGVTLIVVTHDMNLGKRARRQLRMEDGRLQHDSAASAASSESAKSTRAAESGDAHE</sequence>
<keyword evidence="5" id="KW-0472">Membrane</keyword>
<gene>
    <name evidence="10" type="ORF">SDENCHOL_21293</name>
</gene>
<feature type="compositionally biased region" description="Low complexity" evidence="8">
    <location>
        <begin position="226"/>
        <end position="242"/>
    </location>
</feature>
<keyword evidence="5" id="KW-0812">Transmembrane</keyword>
<feature type="domain" description="ABC transporter" evidence="9">
    <location>
        <begin position="6"/>
        <end position="244"/>
    </location>
</feature>
<keyword evidence="2" id="KW-1003">Cell membrane</keyword>
<dbReference type="Gene3D" id="3.40.50.300">
    <property type="entry name" value="P-loop containing nucleotide triphosphate hydrolases"/>
    <property type="match status" value="1"/>
</dbReference>
<dbReference type="InterPro" id="IPR017911">
    <property type="entry name" value="MacB-like_ATP-bd"/>
</dbReference>
<dbReference type="SMART" id="SM00382">
    <property type="entry name" value="AAA"/>
    <property type="match status" value="1"/>
</dbReference>
<dbReference type="InterPro" id="IPR027417">
    <property type="entry name" value="P-loop_NTPase"/>
</dbReference>
<evidence type="ECO:0000256" key="1">
    <source>
        <dbReference type="ARBA" id="ARBA00022448"/>
    </source>
</evidence>
<dbReference type="EMBL" id="LT837803">
    <property type="protein sequence ID" value="SMB32148.1"/>
    <property type="molecule type" value="Genomic_DNA"/>
</dbReference>
<dbReference type="GO" id="GO:0022857">
    <property type="term" value="F:transmembrane transporter activity"/>
    <property type="evidence" value="ECO:0007669"/>
    <property type="project" value="TreeGrafter"/>
</dbReference>
<keyword evidence="3" id="KW-0547">Nucleotide-binding</keyword>
<comment type="similarity">
    <text evidence="7">Belongs to the ABC transporter superfamily. Macrolide exporter (TC 3.A.1.122) family.</text>
</comment>
<organism evidence="10 11">
    <name type="scientific">Sterolibacterium denitrificans</name>
    <dbReference type="NCBI Taxonomy" id="157592"/>
    <lineage>
        <taxon>Bacteria</taxon>
        <taxon>Pseudomonadati</taxon>
        <taxon>Pseudomonadota</taxon>
        <taxon>Betaproteobacteria</taxon>
        <taxon>Nitrosomonadales</taxon>
        <taxon>Sterolibacteriaceae</taxon>
        <taxon>Sterolibacterium</taxon>
    </lineage>
</organism>
<feature type="region of interest" description="Disordered" evidence="8">
    <location>
        <begin position="219"/>
        <end position="249"/>
    </location>
</feature>
<dbReference type="CDD" id="cd03255">
    <property type="entry name" value="ABC_MJ0796_LolCDE_FtsE"/>
    <property type="match status" value="1"/>
</dbReference>
<reference evidence="10" key="1">
    <citation type="submission" date="2017-03" db="EMBL/GenBank/DDBJ databases">
        <authorList>
            <consortium name="AG Boll"/>
        </authorList>
    </citation>
    <scope>NUCLEOTIDE SEQUENCE [LARGE SCALE GENOMIC DNA]</scope>
    <source>
        <strain evidence="10">Chol</strain>
    </source>
</reference>
<proteinExistence type="inferred from homology"/>
<dbReference type="AlphaFoldDB" id="A0A7Z7MWS4"/>
<keyword evidence="4" id="KW-0067">ATP-binding</keyword>
<dbReference type="Pfam" id="PF00005">
    <property type="entry name" value="ABC_tran"/>
    <property type="match status" value="1"/>
</dbReference>
<evidence type="ECO:0000256" key="6">
    <source>
        <dbReference type="ARBA" id="ARBA00023251"/>
    </source>
</evidence>
<evidence type="ECO:0000313" key="10">
    <source>
        <dbReference type="EMBL" id="SMB32148.1"/>
    </source>
</evidence>
<protein>
    <submittedName>
        <fullName evidence="10">ABC transporter related</fullName>
    </submittedName>
</protein>